<evidence type="ECO:0000313" key="3">
    <source>
        <dbReference type="Proteomes" id="UP000186218"/>
    </source>
</evidence>
<feature type="transmembrane region" description="Helical" evidence="1">
    <location>
        <begin position="24"/>
        <end position="43"/>
    </location>
</feature>
<keyword evidence="3" id="KW-1185">Reference proteome</keyword>
<evidence type="ECO:0000256" key="1">
    <source>
        <dbReference type="SAM" id="Phobius"/>
    </source>
</evidence>
<dbReference type="STRING" id="1344003.SAMN05445060_0210"/>
<dbReference type="Proteomes" id="UP000186218">
    <property type="component" value="Unassembled WGS sequence"/>
</dbReference>
<dbReference type="AlphaFoldDB" id="A0A1N7CLR6"/>
<keyword evidence="1" id="KW-1133">Transmembrane helix</keyword>
<dbReference type="RefSeq" id="WP_268811109.1">
    <property type="nucleotide sequence ID" value="NZ_FTNT01000001.1"/>
</dbReference>
<gene>
    <name evidence="2" type="ORF">SAMN05445060_0210</name>
</gene>
<sequence>MTTNIDLTYPAHKGEVVEERQTPAYGWIAVTIMTLVVLIALMML</sequence>
<protein>
    <submittedName>
        <fullName evidence="2">Uncharacterized protein</fullName>
    </submittedName>
</protein>
<dbReference type="EMBL" id="FTNT01000001">
    <property type="protein sequence ID" value="SIR64354.1"/>
    <property type="molecule type" value="Genomic_DNA"/>
</dbReference>
<proteinExistence type="predicted"/>
<organism evidence="2 3">
    <name type="scientific">Williamsia sterculiae</name>
    <dbReference type="NCBI Taxonomy" id="1344003"/>
    <lineage>
        <taxon>Bacteria</taxon>
        <taxon>Bacillati</taxon>
        <taxon>Actinomycetota</taxon>
        <taxon>Actinomycetes</taxon>
        <taxon>Mycobacteriales</taxon>
        <taxon>Nocardiaceae</taxon>
        <taxon>Williamsia</taxon>
    </lineage>
</organism>
<keyword evidence="1" id="KW-0472">Membrane</keyword>
<reference evidence="2 3" key="1">
    <citation type="submission" date="2017-01" db="EMBL/GenBank/DDBJ databases">
        <authorList>
            <person name="Mah S.A."/>
            <person name="Swanson W.J."/>
            <person name="Moy G.W."/>
            <person name="Vacquier V.D."/>
        </authorList>
    </citation>
    <scope>NUCLEOTIDE SEQUENCE [LARGE SCALE GENOMIC DNA]</scope>
    <source>
        <strain evidence="2 3">CPCC 203464</strain>
    </source>
</reference>
<keyword evidence="1" id="KW-0812">Transmembrane</keyword>
<evidence type="ECO:0000313" key="2">
    <source>
        <dbReference type="EMBL" id="SIR64354.1"/>
    </source>
</evidence>
<name>A0A1N7CLR6_9NOCA</name>
<accession>A0A1N7CLR6</accession>